<keyword evidence="2" id="KW-0663">Pyridoxal phosphate</keyword>
<dbReference type="Proteomes" id="UP000630097">
    <property type="component" value="Unassembled WGS sequence"/>
</dbReference>
<dbReference type="InterPro" id="IPR015424">
    <property type="entry name" value="PyrdxlP-dep_Trfase"/>
</dbReference>
<evidence type="ECO:0000256" key="6">
    <source>
        <dbReference type="SAM" id="MobiDB-lite"/>
    </source>
</evidence>
<dbReference type="InterPro" id="IPR000524">
    <property type="entry name" value="Tscrpt_reg_HTH_GntR"/>
</dbReference>
<dbReference type="CDD" id="cd00609">
    <property type="entry name" value="AAT_like"/>
    <property type="match status" value="1"/>
</dbReference>
<evidence type="ECO:0000256" key="4">
    <source>
        <dbReference type="ARBA" id="ARBA00023125"/>
    </source>
</evidence>
<evidence type="ECO:0000313" key="8">
    <source>
        <dbReference type="EMBL" id="GIG78726.1"/>
    </source>
</evidence>
<dbReference type="Gene3D" id="1.10.10.10">
    <property type="entry name" value="Winged helix-like DNA-binding domain superfamily/Winged helix DNA-binding domain"/>
    <property type="match status" value="1"/>
</dbReference>
<comment type="caution">
    <text evidence="8">The sequence shown here is derived from an EMBL/GenBank/DDBJ whole genome shotgun (WGS) entry which is preliminary data.</text>
</comment>
<feature type="region of interest" description="Disordered" evidence="6">
    <location>
        <begin position="114"/>
        <end position="138"/>
    </location>
</feature>
<proteinExistence type="inferred from homology"/>
<dbReference type="Pfam" id="PF00155">
    <property type="entry name" value="Aminotran_1_2"/>
    <property type="match status" value="1"/>
</dbReference>
<dbReference type="Pfam" id="PF00392">
    <property type="entry name" value="GntR"/>
    <property type="match status" value="1"/>
</dbReference>
<keyword evidence="9" id="KW-1185">Reference proteome</keyword>
<feature type="domain" description="HTH gntR-type" evidence="7">
    <location>
        <begin position="42"/>
        <end position="110"/>
    </location>
</feature>
<dbReference type="EMBL" id="BONV01000005">
    <property type="protein sequence ID" value="GIG78726.1"/>
    <property type="molecule type" value="Genomic_DNA"/>
</dbReference>
<comment type="similarity">
    <text evidence="1">In the C-terminal section; belongs to the class-I pyridoxal-phosphate-dependent aminotransferase family.</text>
</comment>
<dbReference type="InterPro" id="IPR036388">
    <property type="entry name" value="WH-like_DNA-bd_sf"/>
</dbReference>
<name>A0A8J3M433_9ACTN</name>
<dbReference type="PROSITE" id="PS50949">
    <property type="entry name" value="HTH_GNTR"/>
    <property type="match status" value="1"/>
</dbReference>
<feature type="region of interest" description="Disordered" evidence="6">
    <location>
        <begin position="1"/>
        <end position="22"/>
    </location>
</feature>
<dbReference type="SMART" id="SM00345">
    <property type="entry name" value="HTH_GNTR"/>
    <property type="match status" value="1"/>
</dbReference>
<dbReference type="GO" id="GO:0003677">
    <property type="term" value="F:DNA binding"/>
    <property type="evidence" value="ECO:0007669"/>
    <property type="project" value="UniProtKB-KW"/>
</dbReference>
<evidence type="ECO:0000313" key="9">
    <source>
        <dbReference type="Proteomes" id="UP000630097"/>
    </source>
</evidence>
<keyword evidence="3" id="KW-0805">Transcription regulation</keyword>
<protein>
    <submittedName>
        <fullName evidence="8">GntR family transcriptional regulator</fullName>
    </submittedName>
</protein>
<keyword evidence="4" id="KW-0238">DNA-binding</keyword>
<dbReference type="GO" id="GO:0030170">
    <property type="term" value="F:pyridoxal phosphate binding"/>
    <property type="evidence" value="ECO:0007669"/>
    <property type="project" value="InterPro"/>
</dbReference>
<dbReference type="AlphaFoldDB" id="A0A8J3M433"/>
<dbReference type="CDD" id="cd07377">
    <property type="entry name" value="WHTH_GntR"/>
    <property type="match status" value="1"/>
</dbReference>
<dbReference type="InterPro" id="IPR036390">
    <property type="entry name" value="WH_DNA-bd_sf"/>
</dbReference>
<dbReference type="InterPro" id="IPR015421">
    <property type="entry name" value="PyrdxlP-dep_Trfase_major"/>
</dbReference>
<evidence type="ECO:0000259" key="7">
    <source>
        <dbReference type="PROSITE" id="PS50949"/>
    </source>
</evidence>
<dbReference type="GO" id="GO:0003700">
    <property type="term" value="F:DNA-binding transcription factor activity"/>
    <property type="evidence" value="ECO:0007669"/>
    <property type="project" value="InterPro"/>
</dbReference>
<evidence type="ECO:0000256" key="1">
    <source>
        <dbReference type="ARBA" id="ARBA00005384"/>
    </source>
</evidence>
<reference evidence="8 9" key="1">
    <citation type="submission" date="2021-01" db="EMBL/GenBank/DDBJ databases">
        <title>Whole genome shotgun sequence of Planotetraspora kaengkrachanensis NBRC 104272.</title>
        <authorList>
            <person name="Komaki H."/>
            <person name="Tamura T."/>
        </authorList>
    </citation>
    <scope>NUCLEOTIDE SEQUENCE [LARGE SCALE GENOMIC DNA]</scope>
    <source>
        <strain evidence="8 9">NBRC 104272</strain>
    </source>
</reference>
<dbReference type="InterPro" id="IPR051446">
    <property type="entry name" value="HTH_trans_reg/aminotransferase"/>
</dbReference>
<sequence>MREDGDATGGRSMRRSPDDGRAGFGSGLDLHLDLQLDLTGAGGVGRSLEGALREAVRSGRLTAGTRLPGTRGLAADLGLSRGTVVHAYTQLIAEGWLTGSRGSGTRVAGVLPESDTGEAAGHAPAKPRAASVGDLRPGRPDVSTFPRADWVSSLRRVMSAMESEQMGYPDPAGMPALRLAVADYVSRTRGVWASPDSIVITAGFTQALALLARTFRRLGVRSAATENPGFVFHRELLAAAGLDPVPLEVGAEGADPSGLPAGTRVALLTPAHQHPWGVVLAPGRRSAFIDWARRNDAYVIEDDYDGEFRYDQQPVGAMQALAPDRVIYAGSTSKTLAPGARLGWLVVPAPLRGPLLRTMRETGSALPVIDQLVLADLLSSGGYDRHVRRARLGYRRRRHELAERLAGVTDTLLTGVSAGLHALLPVSSAAAERELVSAAEHAGLLLHGLHTAGYWHPAGGERPAALVIGYATPPRHAWRQALDLLVTLVGRPPGVIG</sequence>
<dbReference type="Gene3D" id="3.40.640.10">
    <property type="entry name" value="Type I PLP-dependent aspartate aminotransferase-like (Major domain)"/>
    <property type="match status" value="1"/>
</dbReference>
<accession>A0A8J3M433</accession>
<organism evidence="8 9">
    <name type="scientific">Planotetraspora kaengkrachanensis</name>
    <dbReference type="NCBI Taxonomy" id="575193"/>
    <lineage>
        <taxon>Bacteria</taxon>
        <taxon>Bacillati</taxon>
        <taxon>Actinomycetota</taxon>
        <taxon>Actinomycetes</taxon>
        <taxon>Streptosporangiales</taxon>
        <taxon>Streptosporangiaceae</taxon>
        <taxon>Planotetraspora</taxon>
    </lineage>
</organism>
<dbReference type="PANTHER" id="PTHR46577">
    <property type="entry name" value="HTH-TYPE TRANSCRIPTIONAL REGULATORY PROTEIN GABR"/>
    <property type="match status" value="1"/>
</dbReference>
<dbReference type="InterPro" id="IPR004839">
    <property type="entry name" value="Aminotransferase_I/II_large"/>
</dbReference>
<evidence type="ECO:0000256" key="3">
    <source>
        <dbReference type="ARBA" id="ARBA00023015"/>
    </source>
</evidence>
<evidence type="ECO:0000256" key="2">
    <source>
        <dbReference type="ARBA" id="ARBA00022898"/>
    </source>
</evidence>
<dbReference type="PANTHER" id="PTHR46577:SF1">
    <property type="entry name" value="HTH-TYPE TRANSCRIPTIONAL REGULATORY PROTEIN GABR"/>
    <property type="match status" value="1"/>
</dbReference>
<evidence type="ECO:0000256" key="5">
    <source>
        <dbReference type="ARBA" id="ARBA00023163"/>
    </source>
</evidence>
<gene>
    <name evidence="8" type="ORF">Pka01_18530</name>
</gene>
<keyword evidence="5" id="KW-0804">Transcription</keyword>
<feature type="compositionally biased region" description="Low complexity" evidence="6">
    <location>
        <begin position="119"/>
        <end position="130"/>
    </location>
</feature>
<dbReference type="SUPFAM" id="SSF46785">
    <property type="entry name" value="Winged helix' DNA-binding domain"/>
    <property type="match status" value="1"/>
</dbReference>
<dbReference type="SUPFAM" id="SSF53383">
    <property type="entry name" value="PLP-dependent transferases"/>
    <property type="match status" value="1"/>
</dbReference>